<dbReference type="EMBL" id="MU859174">
    <property type="protein sequence ID" value="KAK3950531.1"/>
    <property type="molecule type" value="Genomic_DNA"/>
</dbReference>
<protein>
    <submittedName>
        <fullName evidence="1">Uncharacterized protein</fullName>
    </submittedName>
</protein>
<gene>
    <name evidence="1" type="ORF">QBC32DRAFT_241297</name>
</gene>
<evidence type="ECO:0000313" key="2">
    <source>
        <dbReference type="Proteomes" id="UP001303222"/>
    </source>
</evidence>
<feature type="non-terminal residue" evidence="1">
    <location>
        <position position="58"/>
    </location>
</feature>
<evidence type="ECO:0000313" key="1">
    <source>
        <dbReference type="EMBL" id="KAK3950531.1"/>
    </source>
</evidence>
<accession>A0AAN6NT41</accession>
<reference evidence="1" key="2">
    <citation type="submission" date="2023-06" db="EMBL/GenBank/DDBJ databases">
        <authorList>
            <consortium name="Lawrence Berkeley National Laboratory"/>
            <person name="Mondo S.J."/>
            <person name="Hensen N."/>
            <person name="Bonometti L."/>
            <person name="Westerberg I."/>
            <person name="Brannstrom I.O."/>
            <person name="Guillou S."/>
            <person name="Cros-Aarteil S."/>
            <person name="Calhoun S."/>
            <person name="Haridas S."/>
            <person name="Kuo A."/>
            <person name="Pangilinan J."/>
            <person name="Riley R."/>
            <person name="Labutti K."/>
            <person name="Andreopoulos B."/>
            <person name="Lipzen A."/>
            <person name="Chen C."/>
            <person name="Yanf M."/>
            <person name="Daum C."/>
            <person name="Ng V."/>
            <person name="Clum A."/>
            <person name="Steindorff A."/>
            <person name="Ohm R."/>
            <person name="Martin F."/>
            <person name="Silar P."/>
            <person name="Natvig D."/>
            <person name="Lalanne C."/>
            <person name="Gautier V."/>
            <person name="Ament-Velasquez S.L."/>
            <person name="Kruys A."/>
            <person name="Hutchinson M.I."/>
            <person name="Powell A.J."/>
            <person name="Barry K."/>
            <person name="Miller A.N."/>
            <person name="Grigoriev I.V."/>
            <person name="Debuchy R."/>
            <person name="Gladieux P."/>
            <person name="Thoren M.H."/>
            <person name="Johannesson H."/>
        </authorList>
    </citation>
    <scope>NUCLEOTIDE SEQUENCE</scope>
    <source>
        <strain evidence="1">CBS 626.80</strain>
    </source>
</reference>
<comment type="caution">
    <text evidence="1">The sequence shown here is derived from an EMBL/GenBank/DDBJ whole genome shotgun (WGS) entry which is preliminary data.</text>
</comment>
<dbReference type="AlphaFoldDB" id="A0AAN6NT41"/>
<proteinExistence type="predicted"/>
<reference evidence="1" key="1">
    <citation type="journal article" date="2023" name="Mol. Phylogenet. Evol.">
        <title>Genome-scale phylogeny and comparative genomics of the fungal order Sordariales.</title>
        <authorList>
            <person name="Hensen N."/>
            <person name="Bonometti L."/>
            <person name="Westerberg I."/>
            <person name="Brannstrom I.O."/>
            <person name="Guillou S."/>
            <person name="Cros-Aarteil S."/>
            <person name="Calhoun S."/>
            <person name="Haridas S."/>
            <person name="Kuo A."/>
            <person name="Mondo S."/>
            <person name="Pangilinan J."/>
            <person name="Riley R."/>
            <person name="LaButti K."/>
            <person name="Andreopoulos B."/>
            <person name="Lipzen A."/>
            <person name="Chen C."/>
            <person name="Yan M."/>
            <person name="Daum C."/>
            <person name="Ng V."/>
            <person name="Clum A."/>
            <person name="Steindorff A."/>
            <person name="Ohm R.A."/>
            <person name="Martin F."/>
            <person name="Silar P."/>
            <person name="Natvig D.O."/>
            <person name="Lalanne C."/>
            <person name="Gautier V."/>
            <person name="Ament-Velasquez S.L."/>
            <person name="Kruys A."/>
            <person name="Hutchinson M.I."/>
            <person name="Powell A.J."/>
            <person name="Barry K."/>
            <person name="Miller A.N."/>
            <person name="Grigoriev I.V."/>
            <person name="Debuchy R."/>
            <person name="Gladieux P."/>
            <person name="Hiltunen Thoren M."/>
            <person name="Johannesson H."/>
        </authorList>
    </citation>
    <scope>NUCLEOTIDE SEQUENCE</scope>
    <source>
        <strain evidence="1">CBS 626.80</strain>
    </source>
</reference>
<organism evidence="1 2">
    <name type="scientific">Pseudoneurospora amorphoporcata</name>
    <dbReference type="NCBI Taxonomy" id="241081"/>
    <lineage>
        <taxon>Eukaryota</taxon>
        <taxon>Fungi</taxon>
        <taxon>Dikarya</taxon>
        <taxon>Ascomycota</taxon>
        <taxon>Pezizomycotina</taxon>
        <taxon>Sordariomycetes</taxon>
        <taxon>Sordariomycetidae</taxon>
        <taxon>Sordariales</taxon>
        <taxon>Sordariaceae</taxon>
        <taxon>Pseudoneurospora</taxon>
    </lineage>
</organism>
<dbReference type="Proteomes" id="UP001303222">
    <property type="component" value="Unassembled WGS sequence"/>
</dbReference>
<keyword evidence="2" id="KW-1185">Reference proteome</keyword>
<sequence length="58" mass="6435">MWKKILSRTIADPPQEEVNKIEPVFRVGSFLASSERGSLHLRADRAVIRSGSASHSES</sequence>
<name>A0AAN6NT41_9PEZI</name>